<gene>
    <name evidence="2" type="ORF">H920_17038</name>
</gene>
<sequence>MRPAALALLGLVTLSCSLVAGTMSVVFDFAQCLAVTAVNLRRQRKPLTAMGHLITGWGLADDSASDFSRQPGVYATRLKAVDTVWLCPGLSPASGE</sequence>
<keyword evidence="1" id="KW-0732">Signal</keyword>
<organism evidence="2 3">
    <name type="scientific">Fukomys damarensis</name>
    <name type="common">Damaraland mole rat</name>
    <name type="synonym">Cryptomys damarensis</name>
    <dbReference type="NCBI Taxonomy" id="885580"/>
    <lineage>
        <taxon>Eukaryota</taxon>
        <taxon>Metazoa</taxon>
        <taxon>Chordata</taxon>
        <taxon>Craniata</taxon>
        <taxon>Vertebrata</taxon>
        <taxon>Euteleostomi</taxon>
        <taxon>Mammalia</taxon>
        <taxon>Eutheria</taxon>
        <taxon>Euarchontoglires</taxon>
        <taxon>Glires</taxon>
        <taxon>Rodentia</taxon>
        <taxon>Hystricomorpha</taxon>
        <taxon>Bathyergidae</taxon>
        <taxon>Fukomys</taxon>
    </lineage>
</organism>
<protein>
    <submittedName>
        <fullName evidence="2">Uncharacterized protein</fullName>
    </submittedName>
</protein>
<reference evidence="2 3" key="1">
    <citation type="submission" date="2013-11" db="EMBL/GenBank/DDBJ databases">
        <title>The Damaraland mole rat (Fukomys damarensis) genome and evolution of African mole rats.</title>
        <authorList>
            <person name="Gladyshev V.N."/>
            <person name="Fang X."/>
        </authorList>
    </citation>
    <scope>NUCLEOTIDE SEQUENCE [LARGE SCALE GENOMIC DNA]</scope>
    <source>
        <tissue evidence="2">Liver</tissue>
    </source>
</reference>
<dbReference type="AlphaFoldDB" id="A0A091CUC4"/>
<dbReference type="PROSITE" id="PS51257">
    <property type="entry name" value="PROKAR_LIPOPROTEIN"/>
    <property type="match status" value="1"/>
</dbReference>
<proteinExistence type="predicted"/>
<keyword evidence="3" id="KW-1185">Reference proteome</keyword>
<feature type="chain" id="PRO_5001871076" evidence="1">
    <location>
        <begin position="25"/>
        <end position="96"/>
    </location>
</feature>
<dbReference type="EMBL" id="KN124353">
    <property type="protein sequence ID" value="KFO21608.1"/>
    <property type="molecule type" value="Genomic_DNA"/>
</dbReference>
<accession>A0A091CUC4</accession>
<evidence type="ECO:0000256" key="1">
    <source>
        <dbReference type="SAM" id="SignalP"/>
    </source>
</evidence>
<evidence type="ECO:0000313" key="3">
    <source>
        <dbReference type="Proteomes" id="UP000028990"/>
    </source>
</evidence>
<dbReference type="Proteomes" id="UP000028990">
    <property type="component" value="Unassembled WGS sequence"/>
</dbReference>
<name>A0A091CUC4_FUKDA</name>
<feature type="signal peptide" evidence="1">
    <location>
        <begin position="1"/>
        <end position="24"/>
    </location>
</feature>
<evidence type="ECO:0000313" key="2">
    <source>
        <dbReference type="EMBL" id="KFO21608.1"/>
    </source>
</evidence>